<reference evidence="2" key="1">
    <citation type="submission" date="2021-12" db="EMBL/GenBank/DDBJ databases">
        <title>Alicyclobacillaceae gen. nov., sp. nov., isolated from chalcocite enrichment system.</title>
        <authorList>
            <person name="Jiang Z."/>
        </authorList>
    </citation>
    <scope>NUCLEOTIDE SEQUENCE</scope>
    <source>
        <strain evidence="2">MYW30-H2</strain>
    </source>
</reference>
<organism evidence="2 3">
    <name type="scientific">Fodinisporobacter ferrooxydans</name>
    <dbReference type="NCBI Taxonomy" id="2901836"/>
    <lineage>
        <taxon>Bacteria</taxon>
        <taxon>Bacillati</taxon>
        <taxon>Bacillota</taxon>
        <taxon>Bacilli</taxon>
        <taxon>Bacillales</taxon>
        <taxon>Alicyclobacillaceae</taxon>
        <taxon>Fodinisporobacter</taxon>
    </lineage>
</organism>
<evidence type="ECO:0000313" key="3">
    <source>
        <dbReference type="Proteomes" id="UP000830167"/>
    </source>
</evidence>
<sequence length="72" mass="7742">MGCCGGGHHGGNHGRSESGHGYGTRHQETNAYQTERVHGNQSGSGQMAEHGNGKRKSNIWSLFSFAKPSNHH</sequence>
<feature type="compositionally biased region" description="Polar residues" evidence="1">
    <location>
        <begin position="29"/>
        <end position="45"/>
    </location>
</feature>
<evidence type="ECO:0000256" key="1">
    <source>
        <dbReference type="SAM" id="MobiDB-lite"/>
    </source>
</evidence>
<gene>
    <name evidence="2" type="ORF">LSG31_08975</name>
</gene>
<name>A0ABY4CPF2_9BACL</name>
<evidence type="ECO:0000313" key="2">
    <source>
        <dbReference type="EMBL" id="UOF92273.1"/>
    </source>
</evidence>
<dbReference type="Proteomes" id="UP000830167">
    <property type="component" value="Chromosome"/>
</dbReference>
<dbReference type="EMBL" id="CP089291">
    <property type="protein sequence ID" value="UOF92273.1"/>
    <property type="molecule type" value="Genomic_DNA"/>
</dbReference>
<dbReference type="RefSeq" id="WP_347438951.1">
    <property type="nucleotide sequence ID" value="NZ_CP089291.1"/>
</dbReference>
<feature type="region of interest" description="Disordered" evidence="1">
    <location>
        <begin position="1"/>
        <end position="72"/>
    </location>
</feature>
<accession>A0ABY4CPF2</accession>
<keyword evidence="3" id="KW-1185">Reference proteome</keyword>
<proteinExistence type="predicted"/>
<protein>
    <submittedName>
        <fullName evidence="2">Uncharacterized protein</fullName>
    </submittedName>
</protein>